<dbReference type="RefSeq" id="WP_155036269.1">
    <property type="nucleotide sequence ID" value="NZ_JAYMMG010000006.1"/>
</dbReference>
<organism evidence="2 3">
    <name type="scientific">Myroides pelagicus</name>
    <dbReference type="NCBI Taxonomy" id="270914"/>
    <lineage>
        <taxon>Bacteria</taxon>
        <taxon>Pseudomonadati</taxon>
        <taxon>Bacteroidota</taxon>
        <taxon>Flavobacteriia</taxon>
        <taxon>Flavobacteriales</taxon>
        <taxon>Flavobacteriaceae</taxon>
        <taxon>Myroides</taxon>
    </lineage>
</organism>
<protein>
    <submittedName>
        <fullName evidence="2">Uncharacterized protein</fullName>
    </submittedName>
</protein>
<name>A0A7K1GPF2_9FLAO</name>
<comment type="caution">
    <text evidence="2">The sequence shown here is derived from an EMBL/GenBank/DDBJ whole genome shotgun (WGS) entry which is preliminary data.</text>
</comment>
<proteinExistence type="predicted"/>
<evidence type="ECO:0000313" key="2">
    <source>
        <dbReference type="EMBL" id="MTH30283.1"/>
    </source>
</evidence>
<keyword evidence="3" id="KW-1185">Reference proteome</keyword>
<dbReference type="Proteomes" id="UP000488936">
    <property type="component" value="Unassembled WGS sequence"/>
</dbReference>
<keyword evidence="1" id="KW-0812">Transmembrane</keyword>
<feature type="transmembrane region" description="Helical" evidence="1">
    <location>
        <begin position="12"/>
        <end position="29"/>
    </location>
</feature>
<evidence type="ECO:0000256" key="1">
    <source>
        <dbReference type="SAM" id="Phobius"/>
    </source>
</evidence>
<dbReference type="AlphaFoldDB" id="A0A7K1GPF2"/>
<evidence type="ECO:0000313" key="3">
    <source>
        <dbReference type="Proteomes" id="UP000488936"/>
    </source>
</evidence>
<reference evidence="2 3" key="1">
    <citation type="journal article" date="2006" name="Int. J. Syst. Evol. Microbiol.">
        <title>Myroides pelagicus sp. nov., isolated from seawater in Thailand.</title>
        <authorList>
            <person name="Yoon J."/>
            <person name="Maneerat S."/>
            <person name="Kawai F."/>
            <person name="Yokota A."/>
        </authorList>
    </citation>
    <scope>NUCLEOTIDE SEQUENCE [LARGE SCALE GENOMIC DNA]</scope>
    <source>
        <strain evidence="2 3">SM1T</strain>
    </source>
</reference>
<dbReference type="EMBL" id="WMJY01000022">
    <property type="protein sequence ID" value="MTH30283.1"/>
    <property type="molecule type" value="Genomic_DNA"/>
</dbReference>
<accession>A0A7K1GPF2</accession>
<keyword evidence="1" id="KW-0472">Membrane</keyword>
<sequence length="73" mass="8328">MDDLLLSSEVIGYVIAYVTLIVLFSIRILKSKHIVLDDKYLVVLLAVALLPIGVIYGIYLRYFESNQAKLRKN</sequence>
<gene>
    <name evidence="2" type="ORF">GJV77_10280</name>
</gene>
<keyword evidence="1" id="KW-1133">Transmembrane helix</keyword>
<feature type="transmembrane region" description="Helical" evidence="1">
    <location>
        <begin position="41"/>
        <end position="63"/>
    </location>
</feature>